<evidence type="ECO:0000256" key="1">
    <source>
        <dbReference type="SAM" id="MobiDB-lite"/>
    </source>
</evidence>
<dbReference type="Proteomes" id="UP001642540">
    <property type="component" value="Unassembled WGS sequence"/>
</dbReference>
<dbReference type="InterPro" id="IPR008266">
    <property type="entry name" value="Tyr_kinase_AS"/>
</dbReference>
<feature type="compositionally biased region" description="Acidic residues" evidence="1">
    <location>
        <begin position="492"/>
        <end position="501"/>
    </location>
</feature>
<comment type="caution">
    <text evidence="3">The sequence shown here is derived from an EMBL/GenBank/DDBJ whole genome shotgun (WGS) entry which is preliminary data.</text>
</comment>
<proteinExistence type="predicted"/>
<feature type="region of interest" description="Disordered" evidence="1">
    <location>
        <begin position="418"/>
        <end position="446"/>
    </location>
</feature>
<feature type="region of interest" description="Disordered" evidence="1">
    <location>
        <begin position="1"/>
        <end position="82"/>
    </location>
</feature>
<feature type="compositionally biased region" description="Low complexity" evidence="1">
    <location>
        <begin position="65"/>
        <end position="82"/>
    </location>
</feature>
<sequence>MTESKESSPDSSTGESSSFTSSRTGSGSSKSHDGRNPSPCPNAHLLLSVDNPNSLSVSTSPTCQSSPRPSGRGSSSTSSLSIGETSYRDLSDIQDEFKILKTLHSGSFSKVLLAKQENDDGEEDEPLSTDTANNSSSSASNRCKLRRNSSVNINNKYLVLKAIPSGGFFTDNFKRELRYNYFLSPHPNIVTSFNISFNWASSFNVYVQEYAPHGDLSKYILLNTNRKRPTMCSPCLSECQVKLIASQLASALEFMHGFKLVHQDLRAENVLVFKTNMSRVKLCDFGSTRRESTLITKGNLISSSSANLLAPEVSYLLPQERYECHRSADVWQMGILLCICLTGSAPWQSAEFTDPLFRQYTNWLKRKSLKVPEPFRKFTPRLVRLLKRLLEPKCHLRSEIREVFKYLGDDWIKPSCKMGSQSSNALQRKESLKKERNRSTAADSGANKGKCISMIKFINQLKVGKSQQEQEETKGIDNNGTELEASTSTTEETSDDAGEQEDCQRIEHWVATARAVILKSSQGKDE</sequence>
<protein>
    <recommendedName>
        <fullName evidence="2">Protein kinase domain-containing protein</fullName>
    </recommendedName>
</protein>
<evidence type="ECO:0000259" key="2">
    <source>
        <dbReference type="PROSITE" id="PS50011"/>
    </source>
</evidence>
<dbReference type="PROSITE" id="PS00109">
    <property type="entry name" value="PROTEIN_KINASE_TYR"/>
    <property type="match status" value="1"/>
</dbReference>
<feature type="compositionally biased region" description="Low complexity" evidence="1">
    <location>
        <begin position="132"/>
        <end position="141"/>
    </location>
</feature>
<feature type="compositionally biased region" description="Polar residues" evidence="1">
    <location>
        <begin position="50"/>
        <end position="64"/>
    </location>
</feature>
<dbReference type="InterPro" id="IPR011009">
    <property type="entry name" value="Kinase-like_dom_sf"/>
</dbReference>
<organism evidence="3 4">
    <name type="scientific">Orchesella dallaii</name>
    <dbReference type="NCBI Taxonomy" id="48710"/>
    <lineage>
        <taxon>Eukaryota</taxon>
        <taxon>Metazoa</taxon>
        <taxon>Ecdysozoa</taxon>
        <taxon>Arthropoda</taxon>
        <taxon>Hexapoda</taxon>
        <taxon>Collembola</taxon>
        <taxon>Entomobryomorpha</taxon>
        <taxon>Entomobryoidea</taxon>
        <taxon>Orchesellidae</taxon>
        <taxon>Orchesellinae</taxon>
        <taxon>Orchesella</taxon>
    </lineage>
</organism>
<keyword evidence="4" id="KW-1185">Reference proteome</keyword>
<evidence type="ECO:0000313" key="3">
    <source>
        <dbReference type="EMBL" id="CAL8080247.1"/>
    </source>
</evidence>
<dbReference type="Gene3D" id="1.10.510.10">
    <property type="entry name" value="Transferase(Phosphotransferase) domain 1"/>
    <property type="match status" value="1"/>
</dbReference>
<feature type="compositionally biased region" description="Basic and acidic residues" evidence="1">
    <location>
        <begin position="427"/>
        <end position="438"/>
    </location>
</feature>
<dbReference type="EMBL" id="CAXLJM020000014">
    <property type="protein sequence ID" value="CAL8080247.1"/>
    <property type="molecule type" value="Genomic_DNA"/>
</dbReference>
<feature type="region of interest" description="Disordered" evidence="1">
    <location>
        <begin position="463"/>
        <end position="503"/>
    </location>
</feature>
<evidence type="ECO:0000313" key="4">
    <source>
        <dbReference type="Proteomes" id="UP001642540"/>
    </source>
</evidence>
<accession>A0ABP1PWL4</accession>
<feature type="compositionally biased region" description="Low complexity" evidence="1">
    <location>
        <begin position="480"/>
        <end position="491"/>
    </location>
</feature>
<name>A0ABP1PWL4_9HEXA</name>
<dbReference type="PANTHER" id="PTHR24359:SF1">
    <property type="entry name" value="INHIBITOR OF NUCLEAR FACTOR KAPPA-B KINASE EPSILON SUBUNIT HOMOLOG 1-RELATED"/>
    <property type="match status" value="1"/>
</dbReference>
<dbReference type="PANTHER" id="PTHR24359">
    <property type="entry name" value="SERINE/THREONINE-PROTEIN KINASE SBK1"/>
    <property type="match status" value="1"/>
</dbReference>
<feature type="compositionally biased region" description="Low complexity" evidence="1">
    <location>
        <begin position="9"/>
        <end position="29"/>
    </location>
</feature>
<dbReference type="Pfam" id="PF00069">
    <property type="entry name" value="Pkinase"/>
    <property type="match status" value="1"/>
</dbReference>
<dbReference type="InterPro" id="IPR000719">
    <property type="entry name" value="Prot_kinase_dom"/>
</dbReference>
<feature type="domain" description="Protein kinase" evidence="2">
    <location>
        <begin position="97"/>
        <end position="412"/>
    </location>
</feature>
<dbReference type="SUPFAM" id="SSF56112">
    <property type="entry name" value="Protein kinase-like (PK-like)"/>
    <property type="match status" value="1"/>
</dbReference>
<reference evidence="3 4" key="1">
    <citation type="submission" date="2024-08" db="EMBL/GenBank/DDBJ databases">
        <authorList>
            <person name="Cucini C."/>
            <person name="Frati F."/>
        </authorList>
    </citation>
    <scope>NUCLEOTIDE SEQUENCE [LARGE SCALE GENOMIC DNA]</scope>
</reference>
<dbReference type="PROSITE" id="PS50011">
    <property type="entry name" value="PROTEIN_KINASE_DOM"/>
    <property type="match status" value="1"/>
</dbReference>
<feature type="region of interest" description="Disordered" evidence="1">
    <location>
        <begin position="117"/>
        <end position="141"/>
    </location>
</feature>
<gene>
    <name evidence="3" type="ORF">ODALV1_LOCUS4587</name>
</gene>